<comment type="caution">
    <text evidence="2">The sequence shown here is derived from an EMBL/GenBank/DDBJ whole genome shotgun (WGS) entry which is preliminary data.</text>
</comment>
<dbReference type="EMBL" id="JACHLA010000002">
    <property type="protein sequence ID" value="MBB6362536.1"/>
    <property type="molecule type" value="Genomic_DNA"/>
</dbReference>
<evidence type="ECO:0008006" key="4">
    <source>
        <dbReference type="Google" id="ProtNLM"/>
    </source>
</evidence>
<evidence type="ECO:0000313" key="2">
    <source>
        <dbReference type="EMBL" id="MBB6362536.1"/>
    </source>
</evidence>
<reference evidence="2 3" key="1">
    <citation type="submission" date="2020-08" db="EMBL/GenBank/DDBJ databases">
        <title>Functional genomics of gut bacteria from endangered species of beetles.</title>
        <authorList>
            <person name="Carlos-Shanley C."/>
        </authorList>
    </citation>
    <scope>NUCLEOTIDE SEQUENCE [LARGE SCALE GENOMIC DNA]</scope>
    <source>
        <strain evidence="2 3">S00127</strain>
    </source>
</reference>
<organism evidence="2 3">
    <name type="scientific">Acinetobacter lwoffii</name>
    <dbReference type="NCBI Taxonomy" id="28090"/>
    <lineage>
        <taxon>Bacteria</taxon>
        <taxon>Pseudomonadati</taxon>
        <taxon>Pseudomonadota</taxon>
        <taxon>Gammaproteobacteria</taxon>
        <taxon>Moraxellales</taxon>
        <taxon>Moraxellaceae</taxon>
        <taxon>Acinetobacter</taxon>
    </lineage>
</organism>
<dbReference type="Proteomes" id="UP000548425">
    <property type="component" value="Unassembled WGS sequence"/>
</dbReference>
<evidence type="ECO:0000313" key="3">
    <source>
        <dbReference type="Proteomes" id="UP000548425"/>
    </source>
</evidence>
<name>A0AAW3VDK6_ACILW</name>
<feature type="transmembrane region" description="Helical" evidence="1">
    <location>
        <begin position="49"/>
        <end position="69"/>
    </location>
</feature>
<evidence type="ECO:0000256" key="1">
    <source>
        <dbReference type="SAM" id="Phobius"/>
    </source>
</evidence>
<dbReference type="RefSeq" id="WP_071851919.1">
    <property type="nucleotide sequence ID" value="NZ_JACHLA010000002.1"/>
</dbReference>
<keyword evidence="1" id="KW-1133">Transmembrane helix</keyword>
<keyword evidence="1" id="KW-0812">Transmembrane</keyword>
<sequence>MFKEIEKYVGFYLLTYIIILFICGFFQYIAVCQGQSLSCSFSMTGINTIITTTTYVITPIVAIIGFISWKVQYNIQLEKNDLRNALEAAVILKENINYFEVHLNNLYLQIQEVPVKNFETLISHYDENKVEIRQKRRELSLNTIKYYSCLEICQHPIPESQIDFLYNHNNEFEGKFKTIVFGKFHHSHTP</sequence>
<dbReference type="AlphaFoldDB" id="A0AAW3VDK6"/>
<proteinExistence type="predicted"/>
<protein>
    <recommendedName>
        <fullName evidence="4">DUF4760 domain-containing protein</fullName>
    </recommendedName>
</protein>
<feature type="transmembrane region" description="Helical" evidence="1">
    <location>
        <begin position="9"/>
        <end position="29"/>
    </location>
</feature>
<keyword evidence="1" id="KW-0472">Membrane</keyword>
<accession>A0AAW3VDK6</accession>
<gene>
    <name evidence="2" type="ORF">HNP34_000632</name>
</gene>